<dbReference type="SUPFAM" id="SSF50729">
    <property type="entry name" value="PH domain-like"/>
    <property type="match status" value="1"/>
</dbReference>
<dbReference type="OrthoDB" id="7701247at2759"/>
<evidence type="ECO:0000256" key="1">
    <source>
        <dbReference type="ARBA" id="ARBA00022553"/>
    </source>
</evidence>
<feature type="compositionally biased region" description="Pro residues" evidence="4">
    <location>
        <begin position="141"/>
        <end position="157"/>
    </location>
</feature>
<accession>A0A9N9SGA3</accession>
<dbReference type="PRINTS" id="PR00628">
    <property type="entry name" value="INSULINRSI"/>
</dbReference>
<keyword evidence="1" id="KW-0597">Phosphoprotein</keyword>
<proteinExistence type="predicted"/>
<protein>
    <recommendedName>
        <fullName evidence="5">IRS-type PTB domain-containing protein</fullName>
    </recommendedName>
</protein>
<dbReference type="InterPro" id="IPR002404">
    <property type="entry name" value="IRS_PTB"/>
</dbReference>
<dbReference type="InterPro" id="IPR011993">
    <property type="entry name" value="PH-like_dom_sf"/>
</dbReference>
<reference evidence="6" key="1">
    <citation type="submission" date="2022-01" db="EMBL/GenBank/DDBJ databases">
        <authorList>
            <person name="King R."/>
        </authorList>
    </citation>
    <scope>NUCLEOTIDE SEQUENCE</scope>
</reference>
<sequence length="157" mass="17270">MTMWQSGMGGHGGKNNAWMKLMGIVHKERRHHESGAISADRTLSQGLGTGRTGNYRLCLTDKTLSLIKKDDTNCVIHLQLTNIRSCGSLKNYFFLEQAEALPPRSATSARSPCLSLATSRRRRRRFLPPPGHMRDPAPALTAPPPPPPLPPPLSARL</sequence>
<dbReference type="GO" id="GO:0005886">
    <property type="term" value="C:plasma membrane"/>
    <property type="evidence" value="ECO:0007669"/>
    <property type="project" value="TreeGrafter"/>
</dbReference>
<evidence type="ECO:0000256" key="3">
    <source>
        <dbReference type="ARBA" id="ARBA00022782"/>
    </source>
</evidence>
<keyword evidence="3" id="KW-0221">Differentiation</keyword>
<dbReference type="Gene3D" id="2.30.29.30">
    <property type="entry name" value="Pleckstrin-homology domain (PH domain)/Phosphotyrosine-binding domain (PTB)"/>
    <property type="match status" value="1"/>
</dbReference>
<reference evidence="6" key="2">
    <citation type="submission" date="2022-10" db="EMBL/GenBank/DDBJ databases">
        <authorList>
            <consortium name="ENA_rothamsted_submissions"/>
            <consortium name="culmorum"/>
            <person name="King R."/>
        </authorList>
    </citation>
    <scope>NUCLEOTIDE SEQUENCE</scope>
</reference>
<evidence type="ECO:0000259" key="5">
    <source>
        <dbReference type="Pfam" id="PF02174"/>
    </source>
</evidence>
<keyword evidence="7" id="KW-1185">Reference proteome</keyword>
<evidence type="ECO:0000313" key="6">
    <source>
        <dbReference type="EMBL" id="CAG9815939.1"/>
    </source>
</evidence>
<organism evidence="6 7">
    <name type="scientific">Phaedon cochleariae</name>
    <name type="common">Mustard beetle</name>
    <dbReference type="NCBI Taxonomy" id="80249"/>
    <lineage>
        <taxon>Eukaryota</taxon>
        <taxon>Metazoa</taxon>
        <taxon>Ecdysozoa</taxon>
        <taxon>Arthropoda</taxon>
        <taxon>Hexapoda</taxon>
        <taxon>Insecta</taxon>
        <taxon>Pterygota</taxon>
        <taxon>Neoptera</taxon>
        <taxon>Endopterygota</taxon>
        <taxon>Coleoptera</taxon>
        <taxon>Polyphaga</taxon>
        <taxon>Cucujiformia</taxon>
        <taxon>Chrysomeloidea</taxon>
        <taxon>Chrysomelidae</taxon>
        <taxon>Chrysomelinae</taxon>
        <taxon>Chrysomelini</taxon>
        <taxon>Phaedon</taxon>
    </lineage>
</organism>
<dbReference type="EMBL" id="OU896719">
    <property type="protein sequence ID" value="CAG9815939.1"/>
    <property type="molecule type" value="Genomic_DNA"/>
</dbReference>
<dbReference type="InterPro" id="IPR039011">
    <property type="entry name" value="IRS"/>
</dbReference>
<dbReference type="Proteomes" id="UP001153737">
    <property type="component" value="Chromosome 13"/>
</dbReference>
<dbReference type="GO" id="GO:0005158">
    <property type="term" value="F:insulin receptor binding"/>
    <property type="evidence" value="ECO:0007669"/>
    <property type="project" value="InterPro"/>
</dbReference>
<evidence type="ECO:0000256" key="4">
    <source>
        <dbReference type="SAM" id="MobiDB-lite"/>
    </source>
</evidence>
<evidence type="ECO:0000313" key="7">
    <source>
        <dbReference type="Proteomes" id="UP001153737"/>
    </source>
</evidence>
<dbReference type="GO" id="GO:0043548">
    <property type="term" value="F:phosphatidylinositol 3-kinase binding"/>
    <property type="evidence" value="ECO:0007669"/>
    <property type="project" value="TreeGrafter"/>
</dbReference>
<feature type="domain" description="IRS-type PTB" evidence="5">
    <location>
        <begin position="52"/>
        <end position="97"/>
    </location>
</feature>
<name>A0A9N9SGA3_PHACE</name>
<dbReference type="GO" id="GO:0008286">
    <property type="term" value="P:insulin receptor signaling pathway"/>
    <property type="evidence" value="ECO:0007669"/>
    <property type="project" value="InterPro"/>
</dbReference>
<dbReference type="GO" id="GO:0005829">
    <property type="term" value="C:cytosol"/>
    <property type="evidence" value="ECO:0007669"/>
    <property type="project" value="TreeGrafter"/>
</dbReference>
<dbReference type="Pfam" id="PF02174">
    <property type="entry name" value="IRS"/>
    <property type="match status" value="1"/>
</dbReference>
<dbReference type="PANTHER" id="PTHR10614:SF13">
    <property type="entry name" value="INSULIN RECEPTOR SUBSTRATE 1"/>
    <property type="match status" value="1"/>
</dbReference>
<dbReference type="AlphaFoldDB" id="A0A9N9SGA3"/>
<keyword evidence="2" id="KW-0677">Repeat</keyword>
<feature type="region of interest" description="Disordered" evidence="4">
    <location>
        <begin position="105"/>
        <end position="157"/>
    </location>
</feature>
<gene>
    <name evidence="6" type="ORF">PHAECO_LOCUS3856</name>
</gene>
<dbReference type="GO" id="GO:0030154">
    <property type="term" value="P:cell differentiation"/>
    <property type="evidence" value="ECO:0007669"/>
    <property type="project" value="UniProtKB-KW"/>
</dbReference>
<dbReference type="PANTHER" id="PTHR10614">
    <property type="entry name" value="INSULIN RECEPTOR SUBSTRATE"/>
    <property type="match status" value="1"/>
</dbReference>
<evidence type="ECO:0000256" key="2">
    <source>
        <dbReference type="ARBA" id="ARBA00022737"/>
    </source>
</evidence>